<dbReference type="Pfam" id="PF01814">
    <property type="entry name" value="Hemerythrin"/>
    <property type="match status" value="1"/>
</dbReference>
<feature type="domain" description="Hemerythrin-like" evidence="1">
    <location>
        <begin position="43"/>
        <end position="176"/>
    </location>
</feature>
<dbReference type="PANTHER" id="PTHR39966">
    <property type="entry name" value="BLL2471 PROTEIN-RELATED"/>
    <property type="match status" value="1"/>
</dbReference>
<accession>A0A5N1IHQ7</accession>
<gene>
    <name evidence="2" type="ORF">F0P94_18375</name>
</gene>
<reference evidence="2 3" key="1">
    <citation type="submission" date="2019-09" db="EMBL/GenBank/DDBJ databases">
        <title>Genome sequence of Adhaeribacter sp. M2.</title>
        <authorList>
            <person name="Srinivasan S."/>
        </authorList>
    </citation>
    <scope>NUCLEOTIDE SEQUENCE [LARGE SCALE GENOMIC DNA]</scope>
    <source>
        <strain evidence="2 3">M2</strain>
    </source>
</reference>
<dbReference type="Gene3D" id="1.20.120.520">
    <property type="entry name" value="nmb1532 protein domain like"/>
    <property type="match status" value="1"/>
</dbReference>
<dbReference type="Proteomes" id="UP000326570">
    <property type="component" value="Unassembled WGS sequence"/>
</dbReference>
<proteinExistence type="predicted"/>
<name>A0A5N1IHQ7_9BACT</name>
<evidence type="ECO:0000313" key="3">
    <source>
        <dbReference type="Proteomes" id="UP000326570"/>
    </source>
</evidence>
<organism evidence="2 3">
    <name type="scientific">Adhaeribacter soli</name>
    <dbReference type="NCBI Taxonomy" id="2607655"/>
    <lineage>
        <taxon>Bacteria</taxon>
        <taxon>Pseudomonadati</taxon>
        <taxon>Bacteroidota</taxon>
        <taxon>Cytophagia</taxon>
        <taxon>Cytophagales</taxon>
        <taxon>Hymenobacteraceae</taxon>
        <taxon>Adhaeribacter</taxon>
    </lineage>
</organism>
<sequence>MKNIHNRRDFLKKSAYGTFAGIAGVGFLSGCTEKSEEEEEISPAEDLMREHGVLNRILLIYDHYKTQLGQNADLSLAPLLQSATIIRRFVEDYHEKLEEDFLFPRFEKAGNLTDLVSVLKDQHKAGRILTDQILNLSKAKTLTATDAKKLIQLLNGFVVMYRPHEAREDTVLFPALKKIVSSHEYSALGEDFEKKEHQLFGEDGFETMVNRVSEIEKQLNIYDLAKFTFGAQ</sequence>
<evidence type="ECO:0000313" key="2">
    <source>
        <dbReference type="EMBL" id="KAA9325195.1"/>
    </source>
</evidence>
<dbReference type="AlphaFoldDB" id="A0A5N1IHQ7"/>
<dbReference type="GO" id="GO:0005886">
    <property type="term" value="C:plasma membrane"/>
    <property type="evidence" value="ECO:0007669"/>
    <property type="project" value="TreeGrafter"/>
</dbReference>
<dbReference type="InterPro" id="IPR012312">
    <property type="entry name" value="Hemerythrin-like"/>
</dbReference>
<dbReference type="PANTHER" id="PTHR39966:SF1">
    <property type="entry name" value="HEMERYTHRIN-LIKE DOMAIN-CONTAINING PROTEIN"/>
    <property type="match status" value="1"/>
</dbReference>
<protein>
    <submittedName>
        <fullName evidence="2">Hemerythrin domain-containing protein</fullName>
    </submittedName>
</protein>
<evidence type="ECO:0000259" key="1">
    <source>
        <dbReference type="Pfam" id="PF01814"/>
    </source>
</evidence>
<dbReference type="EMBL" id="VTWT01000013">
    <property type="protein sequence ID" value="KAA9325195.1"/>
    <property type="molecule type" value="Genomic_DNA"/>
</dbReference>
<dbReference type="CDD" id="cd12108">
    <property type="entry name" value="Hr-like"/>
    <property type="match status" value="1"/>
</dbReference>
<dbReference type="RefSeq" id="WP_150905811.1">
    <property type="nucleotide sequence ID" value="NZ_VTWT01000013.1"/>
</dbReference>
<comment type="caution">
    <text evidence="2">The sequence shown here is derived from an EMBL/GenBank/DDBJ whole genome shotgun (WGS) entry which is preliminary data.</text>
</comment>
<dbReference type="PROSITE" id="PS51257">
    <property type="entry name" value="PROKAR_LIPOPROTEIN"/>
    <property type="match status" value="1"/>
</dbReference>
<keyword evidence="3" id="KW-1185">Reference proteome</keyword>